<name>A0A9N8YQE7_9GLOM</name>
<dbReference type="AlphaFoldDB" id="A0A9N8YQE7"/>
<reference evidence="1" key="1">
    <citation type="submission" date="2021-06" db="EMBL/GenBank/DDBJ databases">
        <authorList>
            <person name="Kallberg Y."/>
            <person name="Tangrot J."/>
            <person name="Rosling A."/>
        </authorList>
    </citation>
    <scope>NUCLEOTIDE SEQUENCE</scope>
    <source>
        <strain evidence="1">CL551</strain>
    </source>
</reference>
<protein>
    <submittedName>
        <fullName evidence="1">16647_t:CDS:1</fullName>
    </submittedName>
</protein>
<evidence type="ECO:0000313" key="1">
    <source>
        <dbReference type="EMBL" id="CAG8445701.1"/>
    </source>
</evidence>
<feature type="non-terminal residue" evidence="1">
    <location>
        <position position="1"/>
    </location>
</feature>
<comment type="caution">
    <text evidence="1">The sequence shown here is derived from an EMBL/GenBank/DDBJ whole genome shotgun (WGS) entry which is preliminary data.</text>
</comment>
<accession>A0A9N8YQE7</accession>
<dbReference type="Proteomes" id="UP000789342">
    <property type="component" value="Unassembled WGS sequence"/>
</dbReference>
<gene>
    <name evidence="1" type="ORF">AMORRO_LOCUS591</name>
</gene>
<keyword evidence="2" id="KW-1185">Reference proteome</keyword>
<organism evidence="1 2">
    <name type="scientific">Acaulospora morrowiae</name>
    <dbReference type="NCBI Taxonomy" id="94023"/>
    <lineage>
        <taxon>Eukaryota</taxon>
        <taxon>Fungi</taxon>
        <taxon>Fungi incertae sedis</taxon>
        <taxon>Mucoromycota</taxon>
        <taxon>Glomeromycotina</taxon>
        <taxon>Glomeromycetes</taxon>
        <taxon>Diversisporales</taxon>
        <taxon>Acaulosporaceae</taxon>
        <taxon>Acaulospora</taxon>
    </lineage>
</organism>
<proteinExistence type="predicted"/>
<dbReference type="EMBL" id="CAJVPV010000178">
    <property type="protein sequence ID" value="CAG8445701.1"/>
    <property type="molecule type" value="Genomic_DNA"/>
</dbReference>
<evidence type="ECO:0000313" key="2">
    <source>
        <dbReference type="Proteomes" id="UP000789342"/>
    </source>
</evidence>
<sequence length="80" mass="9268">VLLLQEFSQQFDLIWVQIPLCIPPVKVFQRSKPSKGQSSQSKPFFHQQLDPIWYAVVHPVGREFLSDLQSDNCVFLSHTL</sequence>